<proteinExistence type="predicted"/>
<gene>
    <name evidence="2" type="ORF">H0235_002705</name>
</gene>
<evidence type="ECO:0000313" key="3">
    <source>
        <dbReference type="Proteomes" id="UP000600918"/>
    </source>
</evidence>
<comment type="caution">
    <text evidence="2">The sequence shown here is derived from an EMBL/GenBank/DDBJ whole genome shotgun (WGS) entry which is preliminary data.</text>
</comment>
<feature type="compositionally biased region" description="Basic and acidic residues" evidence="1">
    <location>
        <begin position="78"/>
        <end position="88"/>
    </location>
</feature>
<feature type="region of interest" description="Disordered" evidence="1">
    <location>
        <begin position="1"/>
        <end position="23"/>
    </location>
</feature>
<feature type="compositionally biased region" description="Acidic residues" evidence="1">
    <location>
        <begin position="89"/>
        <end position="122"/>
    </location>
</feature>
<dbReference type="Gene3D" id="3.30.70.2850">
    <property type="match status" value="1"/>
</dbReference>
<sequence>MTITQNLRSWRKAHRRSSSDVKGSTSFHQRCLLLLSSNRVSRNRGVTICSPYLCAVVDGNEGTKSSSNGTATLRVYHRRDVERRRAREEDEAEQEDEEEDEEEEEEEEEEKEKEEEEEEEEEARTMPSALDQR</sequence>
<name>A0A834UE13_VESPE</name>
<reference evidence="2" key="1">
    <citation type="journal article" date="2020" name="G3 (Bethesda)">
        <title>High-Quality Assemblies for Three Invasive Social Wasps from the &lt;i&gt;Vespula&lt;/i&gt; Genus.</title>
        <authorList>
            <person name="Harrop T.W.R."/>
            <person name="Guhlin J."/>
            <person name="McLaughlin G.M."/>
            <person name="Permina E."/>
            <person name="Stockwell P."/>
            <person name="Gilligan J."/>
            <person name="Le Lec M.F."/>
            <person name="Gruber M.A.M."/>
            <person name="Quinn O."/>
            <person name="Lovegrove M."/>
            <person name="Duncan E.J."/>
            <person name="Remnant E.J."/>
            <person name="Van Eeckhoven J."/>
            <person name="Graham B."/>
            <person name="Knapp R.A."/>
            <person name="Langford K.W."/>
            <person name="Kronenberg Z."/>
            <person name="Press M.O."/>
            <person name="Eacker S.M."/>
            <person name="Wilson-Rankin E.E."/>
            <person name="Purcell J."/>
            <person name="Lester P.J."/>
            <person name="Dearden P.K."/>
        </authorList>
    </citation>
    <scope>NUCLEOTIDE SEQUENCE</scope>
    <source>
        <strain evidence="2">Volc-1</strain>
    </source>
</reference>
<protein>
    <submittedName>
        <fullName evidence="2">Uncharacterized protein</fullName>
    </submittedName>
</protein>
<evidence type="ECO:0000313" key="2">
    <source>
        <dbReference type="EMBL" id="KAF7434514.1"/>
    </source>
</evidence>
<keyword evidence="3" id="KW-1185">Reference proteome</keyword>
<dbReference type="AlphaFoldDB" id="A0A834UE13"/>
<dbReference type="EMBL" id="JACSDY010000002">
    <property type="protein sequence ID" value="KAF7434514.1"/>
    <property type="molecule type" value="Genomic_DNA"/>
</dbReference>
<dbReference type="Proteomes" id="UP000600918">
    <property type="component" value="Unassembled WGS sequence"/>
</dbReference>
<evidence type="ECO:0000256" key="1">
    <source>
        <dbReference type="SAM" id="MobiDB-lite"/>
    </source>
</evidence>
<feature type="compositionally biased region" description="Polar residues" evidence="1">
    <location>
        <begin position="62"/>
        <end position="71"/>
    </location>
</feature>
<accession>A0A834UE13</accession>
<organism evidence="2 3">
    <name type="scientific">Vespula pensylvanica</name>
    <name type="common">Western yellow jacket</name>
    <name type="synonym">Wasp</name>
    <dbReference type="NCBI Taxonomy" id="30213"/>
    <lineage>
        <taxon>Eukaryota</taxon>
        <taxon>Metazoa</taxon>
        <taxon>Ecdysozoa</taxon>
        <taxon>Arthropoda</taxon>
        <taxon>Hexapoda</taxon>
        <taxon>Insecta</taxon>
        <taxon>Pterygota</taxon>
        <taxon>Neoptera</taxon>
        <taxon>Endopterygota</taxon>
        <taxon>Hymenoptera</taxon>
        <taxon>Apocrita</taxon>
        <taxon>Aculeata</taxon>
        <taxon>Vespoidea</taxon>
        <taxon>Vespidae</taxon>
        <taxon>Vespinae</taxon>
        <taxon>Vespula</taxon>
    </lineage>
</organism>
<feature type="region of interest" description="Disordered" evidence="1">
    <location>
        <begin position="57"/>
        <end position="133"/>
    </location>
</feature>